<protein>
    <submittedName>
        <fullName evidence="1">Uncharacterized protein</fullName>
    </submittedName>
</protein>
<organism evidence="1 2">
    <name type="scientific">Oopsacas minuta</name>
    <dbReference type="NCBI Taxonomy" id="111878"/>
    <lineage>
        <taxon>Eukaryota</taxon>
        <taxon>Metazoa</taxon>
        <taxon>Porifera</taxon>
        <taxon>Hexactinellida</taxon>
        <taxon>Hexasterophora</taxon>
        <taxon>Lyssacinosida</taxon>
        <taxon>Leucopsacidae</taxon>
        <taxon>Oopsacas</taxon>
    </lineage>
</organism>
<evidence type="ECO:0000313" key="1">
    <source>
        <dbReference type="EMBL" id="KAI6651855.1"/>
    </source>
</evidence>
<dbReference type="EMBL" id="JAKMXF010000301">
    <property type="protein sequence ID" value="KAI6651855.1"/>
    <property type="molecule type" value="Genomic_DNA"/>
</dbReference>
<evidence type="ECO:0000313" key="2">
    <source>
        <dbReference type="Proteomes" id="UP001165289"/>
    </source>
</evidence>
<sequence length="159" mass="17516">MTSKAESVGMGVLGLGAALAVNRYNDEYRGTLNVIRIISNTEPNLRTSEAFRLCDNIRIMSSEKDPRPSDESIREEMLITDYMNKVVEGGYSSQKLSGAQSDESDTEYLCDSNAPTSTTIVESVCGDCESELTGSEEAMNTFNCKVIRRNFANIMLKSN</sequence>
<reference evidence="1 2" key="1">
    <citation type="journal article" date="2023" name="BMC Biol.">
        <title>The compact genome of the sponge Oopsacas minuta (Hexactinellida) is lacking key metazoan core genes.</title>
        <authorList>
            <person name="Santini S."/>
            <person name="Schenkelaars Q."/>
            <person name="Jourda C."/>
            <person name="Duchesne M."/>
            <person name="Belahbib H."/>
            <person name="Rocher C."/>
            <person name="Selva M."/>
            <person name="Riesgo A."/>
            <person name="Vervoort M."/>
            <person name="Leys S.P."/>
            <person name="Kodjabachian L."/>
            <person name="Le Bivic A."/>
            <person name="Borchiellini C."/>
            <person name="Claverie J.M."/>
            <person name="Renard E."/>
        </authorList>
    </citation>
    <scope>NUCLEOTIDE SEQUENCE [LARGE SCALE GENOMIC DNA]</scope>
    <source>
        <strain evidence="1">SPO-2</strain>
    </source>
</reference>
<proteinExistence type="predicted"/>
<dbReference type="AlphaFoldDB" id="A0AAV7JSZ1"/>
<name>A0AAV7JSZ1_9METZ</name>
<accession>A0AAV7JSZ1</accession>
<dbReference type="Proteomes" id="UP001165289">
    <property type="component" value="Unassembled WGS sequence"/>
</dbReference>
<gene>
    <name evidence="1" type="ORF">LOD99_4734</name>
</gene>
<comment type="caution">
    <text evidence="1">The sequence shown here is derived from an EMBL/GenBank/DDBJ whole genome shotgun (WGS) entry which is preliminary data.</text>
</comment>
<keyword evidence="2" id="KW-1185">Reference proteome</keyword>